<proteinExistence type="predicted"/>
<sequence>MTVQKGIVVFYSSAGPDRPADRIWLDTLREYGRPVAVLARPEPVWRRRVGQRSVDGFLQRIDLGYCEEGTMLVQVTSQRCLPEHVRVFSTLEPDALLSEFLLNSSPDGPICRPGELTAGRGRLVVGGSAVEAQRLTCGEYIATLAAIGEETVAVVSTAALHEQAVHLLLDTTASPG</sequence>
<evidence type="ECO:0000313" key="1">
    <source>
        <dbReference type="EMBL" id="OIJ99088.1"/>
    </source>
</evidence>
<dbReference type="EMBL" id="MLYO01000052">
    <property type="protein sequence ID" value="OIJ99088.1"/>
    <property type="molecule type" value="Genomic_DNA"/>
</dbReference>
<accession>A0A1S2PZ29</accession>
<name>A0A1S2PZ29_9ACTN</name>
<gene>
    <name evidence="1" type="ORF">BIV23_29155</name>
</gene>
<organism evidence="1 2">
    <name type="scientific">Streptomyces monashensis</name>
    <dbReference type="NCBI Taxonomy" id="1678012"/>
    <lineage>
        <taxon>Bacteria</taxon>
        <taxon>Bacillati</taxon>
        <taxon>Actinomycetota</taxon>
        <taxon>Actinomycetes</taxon>
        <taxon>Kitasatosporales</taxon>
        <taxon>Streptomycetaceae</taxon>
        <taxon>Streptomyces</taxon>
    </lineage>
</organism>
<keyword evidence="2" id="KW-1185">Reference proteome</keyword>
<dbReference type="AlphaFoldDB" id="A0A1S2PZ29"/>
<reference evidence="1 2" key="1">
    <citation type="submission" date="2016-10" db="EMBL/GenBank/DDBJ databases">
        <title>Genome sequence of Streptomyces sp. MUSC 1.</title>
        <authorList>
            <person name="Lee L.-H."/>
            <person name="Ser H.-L."/>
            <person name="Law J.W.-F."/>
        </authorList>
    </citation>
    <scope>NUCLEOTIDE SEQUENCE [LARGE SCALE GENOMIC DNA]</scope>
    <source>
        <strain evidence="1 2">MUSC 1</strain>
    </source>
</reference>
<evidence type="ECO:0000313" key="2">
    <source>
        <dbReference type="Proteomes" id="UP000179642"/>
    </source>
</evidence>
<dbReference type="Proteomes" id="UP000179642">
    <property type="component" value="Unassembled WGS sequence"/>
</dbReference>
<comment type="caution">
    <text evidence="1">The sequence shown here is derived from an EMBL/GenBank/DDBJ whole genome shotgun (WGS) entry which is preliminary data.</text>
</comment>
<protein>
    <submittedName>
        <fullName evidence="1">Uncharacterized protein</fullName>
    </submittedName>
</protein>